<dbReference type="InterPro" id="IPR009081">
    <property type="entry name" value="PP-bd_ACP"/>
</dbReference>
<dbReference type="InterPro" id="IPR020807">
    <property type="entry name" value="PKS_DH"/>
</dbReference>
<dbReference type="GO" id="GO:0004315">
    <property type="term" value="F:3-oxoacyl-[acyl-carrier-protein] synthase activity"/>
    <property type="evidence" value="ECO:0007669"/>
    <property type="project" value="InterPro"/>
</dbReference>
<dbReference type="InterPro" id="IPR018201">
    <property type="entry name" value="Ketoacyl_synth_AS"/>
</dbReference>
<feature type="domain" description="Carrier" evidence="10">
    <location>
        <begin position="1953"/>
        <end position="2028"/>
    </location>
</feature>
<dbReference type="SMART" id="SM00829">
    <property type="entry name" value="PKS_ER"/>
    <property type="match status" value="1"/>
</dbReference>
<dbReference type="InterPro" id="IPR013154">
    <property type="entry name" value="ADH-like_N"/>
</dbReference>
<dbReference type="Pfam" id="PF08240">
    <property type="entry name" value="ADH_N"/>
    <property type="match status" value="1"/>
</dbReference>
<dbReference type="SMART" id="SM01294">
    <property type="entry name" value="PKS_PP_betabranch"/>
    <property type="match status" value="1"/>
</dbReference>
<dbReference type="SMART" id="SM00822">
    <property type="entry name" value="PKS_KR"/>
    <property type="match status" value="1"/>
</dbReference>
<reference evidence="13" key="2">
    <citation type="journal article" date="2012" name="J. Am. Chem. Soc.">
        <title>Insights into pyrroindomycin biosynthesis reveal a uniform paradigm for tetramate/tetronate formation.</title>
        <authorList>
            <person name="Wu Q."/>
            <person name="Wu Z."/>
            <person name="Qu X."/>
            <person name="Liu W."/>
        </authorList>
    </citation>
    <scope>NUCLEOTIDE SEQUENCE</scope>
    <source>
        <strain evidence="13">NRRL 21084</strain>
    </source>
</reference>
<keyword evidence="6" id="KW-0045">Antibiotic biosynthesis</keyword>
<keyword evidence="8" id="KW-0012">Acyltransferase</keyword>
<dbReference type="Pfam" id="PF00698">
    <property type="entry name" value="Acyl_transf_1"/>
    <property type="match status" value="1"/>
</dbReference>
<dbReference type="InterPro" id="IPR016039">
    <property type="entry name" value="Thiolase-like"/>
</dbReference>
<dbReference type="InterPro" id="IPR016035">
    <property type="entry name" value="Acyl_Trfase/lysoPLipase"/>
</dbReference>
<gene>
    <name evidence="13" type="primary">pyrA2</name>
</gene>
<dbReference type="Pfam" id="PF00109">
    <property type="entry name" value="ketoacyl-synt"/>
    <property type="match status" value="1"/>
</dbReference>
<evidence type="ECO:0000256" key="8">
    <source>
        <dbReference type="ARBA" id="ARBA00023315"/>
    </source>
</evidence>
<evidence type="ECO:0000313" key="13">
    <source>
        <dbReference type="EMBL" id="AFV71327.1"/>
    </source>
</evidence>
<evidence type="ECO:0000256" key="9">
    <source>
        <dbReference type="PROSITE-ProRule" id="PRU01363"/>
    </source>
</evidence>
<dbReference type="Gene3D" id="3.90.180.10">
    <property type="entry name" value="Medium-chain alcohol dehydrogenases, catalytic domain"/>
    <property type="match status" value="1"/>
</dbReference>
<dbReference type="EMBL" id="JX042309">
    <property type="protein sequence ID" value="AFV71327.1"/>
    <property type="molecule type" value="Genomic_DNA"/>
</dbReference>
<dbReference type="InterPro" id="IPR014030">
    <property type="entry name" value="Ketoacyl_synth_N"/>
</dbReference>
<dbReference type="InterPro" id="IPR006162">
    <property type="entry name" value="Ppantetheine_attach_site"/>
</dbReference>
<dbReference type="PANTHER" id="PTHR43775">
    <property type="entry name" value="FATTY ACID SYNTHASE"/>
    <property type="match status" value="1"/>
</dbReference>
<feature type="active site" description="Proton donor; for dehydratase activity" evidence="9">
    <location>
        <position position="1102"/>
    </location>
</feature>
<dbReference type="Pfam" id="PF14765">
    <property type="entry name" value="PS-DH"/>
    <property type="match status" value="1"/>
</dbReference>
<dbReference type="Pfam" id="PF21089">
    <property type="entry name" value="PKS_DH_N"/>
    <property type="match status" value="1"/>
</dbReference>
<dbReference type="SMART" id="SM00825">
    <property type="entry name" value="PKS_KS"/>
    <property type="match status" value="1"/>
</dbReference>
<dbReference type="Pfam" id="PF22953">
    <property type="entry name" value="SpnB_Rossmann"/>
    <property type="match status" value="1"/>
</dbReference>
<dbReference type="InterPro" id="IPR042104">
    <property type="entry name" value="PKS_dehydratase_sf"/>
</dbReference>
<dbReference type="CDD" id="cd00833">
    <property type="entry name" value="PKS"/>
    <property type="match status" value="1"/>
</dbReference>
<dbReference type="PROSITE" id="PS50075">
    <property type="entry name" value="CARRIER"/>
    <property type="match status" value="1"/>
</dbReference>
<dbReference type="InterPro" id="IPR020841">
    <property type="entry name" value="PKS_Beta-ketoAc_synthase_dom"/>
</dbReference>
<dbReference type="Pfam" id="PF13602">
    <property type="entry name" value="ADH_zinc_N_2"/>
    <property type="match status" value="1"/>
</dbReference>
<dbReference type="InterPro" id="IPR020843">
    <property type="entry name" value="ER"/>
</dbReference>
<dbReference type="SUPFAM" id="SSF55048">
    <property type="entry name" value="Probable ACP-binding domain of malonyl-CoA ACP transacylase"/>
    <property type="match status" value="1"/>
</dbReference>
<dbReference type="FunFam" id="3.40.47.10:FF:000019">
    <property type="entry name" value="Polyketide synthase type I"/>
    <property type="match status" value="1"/>
</dbReference>
<dbReference type="InterPro" id="IPR057326">
    <property type="entry name" value="KR_dom"/>
</dbReference>
<dbReference type="Gene3D" id="3.30.70.3290">
    <property type="match status" value="1"/>
</dbReference>
<dbReference type="GO" id="GO:0016491">
    <property type="term" value="F:oxidoreductase activity"/>
    <property type="evidence" value="ECO:0007669"/>
    <property type="project" value="InterPro"/>
</dbReference>
<dbReference type="GO" id="GO:0033068">
    <property type="term" value="P:macrolide biosynthetic process"/>
    <property type="evidence" value="ECO:0007669"/>
    <property type="project" value="UniProtKB-ARBA"/>
</dbReference>
<dbReference type="Pfam" id="PF08990">
    <property type="entry name" value="Docking"/>
    <property type="match status" value="1"/>
</dbReference>
<keyword evidence="5" id="KW-0808">Transferase</keyword>
<dbReference type="InterPro" id="IPR013968">
    <property type="entry name" value="PKS_KR"/>
</dbReference>
<dbReference type="SMART" id="SM00826">
    <property type="entry name" value="PKS_DH"/>
    <property type="match status" value="1"/>
</dbReference>
<dbReference type="SMART" id="SM00823">
    <property type="entry name" value="PKS_PP"/>
    <property type="match status" value="1"/>
</dbReference>
<dbReference type="PROSITE" id="PS00606">
    <property type="entry name" value="KS3_1"/>
    <property type="match status" value="1"/>
</dbReference>
<dbReference type="Gene3D" id="3.40.50.720">
    <property type="entry name" value="NAD(P)-binding Rossmann-like Domain"/>
    <property type="match status" value="1"/>
</dbReference>
<evidence type="ECO:0000256" key="4">
    <source>
        <dbReference type="ARBA" id="ARBA00022553"/>
    </source>
</evidence>
<dbReference type="InterPro" id="IPR014031">
    <property type="entry name" value="Ketoacyl_synth_C"/>
</dbReference>
<dbReference type="InterPro" id="IPR020806">
    <property type="entry name" value="PKS_PP-bd"/>
</dbReference>
<dbReference type="InterPro" id="IPR036736">
    <property type="entry name" value="ACP-like_sf"/>
</dbReference>
<feature type="region of interest" description="N-terminal hotdog fold" evidence="9">
    <location>
        <begin position="909"/>
        <end position="1033"/>
    </location>
</feature>
<dbReference type="PROSITE" id="PS52004">
    <property type="entry name" value="KS3_2"/>
    <property type="match status" value="1"/>
</dbReference>
<dbReference type="InterPro" id="IPR032821">
    <property type="entry name" value="PKS_assoc"/>
</dbReference>
<evidence type="ECO:0000259" key="11">
    <source>
        <dbReference type="PROSITE" id="PS52004"/>
    </source>
</evidence>
<comment type="pathway">
    <text evidence="2">Antibiotic biosynthesis.</text>
</comment>
<accession>K7QRK1</accession>
<dbReference type="SUPFAM" id="SSF47336">
    <property type="entry name" value="ACP-like"/>
    <property type="match status" value="1"/>
</dbReference>
<dbReference type="Gene3D" id="3.40.47.10">
    <property type="match status" value="1"/>
</dbReference>
<evidence type="ECO:0000256" key="3">
    <source>
        <dbReference type="ARBA" id="ARBA00022450"/>
    </source>
</evidence>
<dbReference type="CDD" id="cd05195">
    <property type="entry name" value="enoyl_red"/>
    <property type="match status" value="1"/>
</dbReference>
<dbReference type="CDD" id="cd08956">
    <property type="entry name" value="KR_3_FAS_SDR_x"/>
    <property type="match status" value="1"/>
</dbReference>
<keyword evidence="4" id="KW-0597">Phosphoprotein</keyword>
<protein>
    <submittedName>
        <fullName evidence="13">PyrA2</fullName>
    </submittedName>
</protein>
<dbReference type="PANTHER" id="PTHR43775:SF51">
    <property type="entry name" value="INACTIVE PHENOLPHTHIOCEROL SYNTHESIS POLYKETIDE SYNTHASE TYPE I PKS1-RELATED"/>
    <property type="match status" value="1"/>
</dbReference>
<proteinExistence type="predicted"/>
<dbReference type="SUPFAM" id="SSF50129">
    <property type="entry name" value="GroES-like"/>
    <property type="match status" value="1"/>
</dbReference>
<organism evidence="13">
    <name type="scientific">Streptomyces rugosporus</name>
    <dbReference type="NCBI Taxonomy" id="295838"/>
    <lineage>
        <taxon>Bacteria</taxon>
        <taxon>Bacillati</taxon>
        <taxon>Actinomycetota</taxon>
        <taxon>Actinomycetes</taxon>
        <taxon>Kitasatosporales</taxon>
        <taxon>Streptomycetaceae</taxon>
        <taxon>Streptomyces</taxon>
    </lineage>
</organism>
<reference evidence="13" key="1">
    <citation type="journal article" date="2012" name="Chem. Biol.">
        <title>Quartromicin biosynthesis: two alternative polyketide chains produced by one polyketide synthase assembly line.</title>
        <authorList>
            <person name="He H.Y."/>
            <person name="Pan H.X."/>
            <person name="Wu L.F."/>
            <person name="Zhang B.B."/>
            <person name="Chai H.B."/>
            <person name="Liu W."/>
            <person name="Tang G.L."/>
        </authorList>
    </citation>
    <scope>NUCLEOTIDE SEQUENCE</scope>
    <source>
        <strain evidence="13">NRRL 21084</strain>
    </source>
</reference>
<dbReference type="PROSITE" id="PS52019">
    <property type="entry name" value="PKS_MFAS_DH"/>
    <property type="match status" value="1"/>
</dbReference>
<dbReference type="InterPro" id="IPR049900">
    <property type="entry name" value="PKS_mFAS_DH"/>
</dbReference>
<dbReference type="InterPro" id="IPR055123">
    <property type="entry name" value="SpnB-like_Rossmann"/>
</dbReference>
<dbReference type="FunFam" id="3.40.366.10:FF:000002">
    <property type="entry name" value="Probable polyketide synthase 2"/>
    <property type="match status" value="1"/>
</dbReference>
<keyword evidence="7" id="KW-0511">Multifunctional enzyme</keyword>
<dbReference type="Gene3D" id="1.10.1200.10">
    <property type="entry name" value="ACP-like"/>
    <property type="match status" value="1"/>
</dbReference>
<dbReference type="GO" id="GO:0031177">
    <property type="term" value="F:phosphopantetheine binding"/>
    <property type="evidence" value="ECO:0007669"/>
    <property type="project" value="InterPro"/>
</dbReference>
<evidence type="ECO:0000256" key="7">
    <source>
        <dbReference type="ARBA" id="ARBA00023268"/>
    </source>
</evidence>
<dbReference type="InterPro" id="IPR001227">
    <property type="entry name" value="Ac_transferase_dom_sf"/>
</dbReference>
<dbReference type="Gene3D" id="3.40.50.11460">
    <property type="match status" value="1"/>
</dbReference>
<dbReference type="SUPFAM" id="SSF51735">
    <property type="entry name" value="NAD(P)-binding Rossmann-fold domains"/>
    <property type="match status" value="3"/>
</dbReference>
<feature type="active site" description="Proton acceptor; for dehydratase activity" evidence="9">
    <location>
        <position position="940"/>
    </location>
</feature>
<dbReference type="Gene3D" id="3.40.366.10">
    <property type="entry name" value="Malonyl-Coenzyme A Acyl Carrier Protein, domain 2"/>
    <property type="match status" value="1"/>
</dbReference>
<feature type="domain" description="PKS/mFAS DH" evidence="12">
    <location>
        <begin position="909"/>
        <end position="1177"/>
    </location>
</feature>
<dbReference type="InterPro" id="IPR036291">
    <property type="entry name" value="NAD(P)-bd_dom_sf"/>
</dbReference>
<dbReference type="SUPFAM" id="SSF53901">
    <property type="entry name" value="Thiolase-like"/>
    <property type="match status" value="1"/>
</dbReference>
<dbReference type="Pfam" id="PF08659">
    <property type="entry name" value="KR"/>
    <property type="match status" value="1"/>
</dbReference>
<dbReference type="PROSITE" id="PS00012">
    <property type="entry name" value="PHOSPHOPANTETHEINE"/>
    <property type="match status" value="1"/>
</dbReference>
<dbReference type="InterPro" id="IPR049551">
    <property type="entry name" value="PKS_DH_C"/>
</dbReference>
<dbReference type="InterPro" id="IPR016036">
    <property type="entry name" value="Malonyl_transacylase_ACP-bd"/>
</dbReference>
<evidence type="ECO:0000256" key="2">
    <source>
        <dbReference type="ARBA" id="ARBA00004792"/>
    </source>
</evidence>
<name>K7QRK1_STRRG</name>
<dbReference type="InterPro" id="IPR015083">
    <property type="entry name" value="NorB/c/GfsB-D-like_docking"/>
</dbReference>
<dbReference type="InterPro" id="IPR014043">
    <property type="entry name" value="Acyl_transferase_dom"/>
</dbReference>
<dbReference type="InterPro" id="IPR011032">
    <property type="entry name" value="GroES-like_sf"/>
</dbReference>
<feature type="domain" description="Ketosynthase family 3 (KS3)" evidence="11">
    <location>
        <begin position="29"/>
        <end position="453"/>
    </location>
</feature>
<dbReference type="Gene3D" id="3.10.129.110">
    <property type="entry name" value="Polyketide synthase dehydratase"/>
    <property type="match status" value="1"/>
</dbReference>
<evidence type="ECO:0000259" key="12">
    <source>
        <dbReference type="PROSITE" id="PS52019"/>
    </source>
</evidence>
<dbReference type="InterPro" id="IPR050091">
    <property type="entry name" value="PKS_NRPS_Biosynth_Enz"/>
</dbReference>
<dbReference type="FunFam" id="1.10.1200.10:FF:000007">
    <property type="entry name" value="Probable polyketide synthase pks17"/>
    <property type="match status" value="1"/>
</dbReference>
<dbReference type="SMART" id="SM00827">
    <property type="entry name" value="PKS_AT"/>
    <property type="match status" value="1"/>
</dbReference>
<evidence type="ECO:0000259" key="10">
    <source>
        <dbReference type="PROSITE" id="PS50075"/>
    </source>
</evidence>
<evidence type="ECO:0000256" key="1">
    <source>
        <dbReference type="ARBA" id="ARBA00001957"/>
    </source>
</evidence>
<evidence type="ECO:0000256" key="6">
    <source>
        <dbReference type="ARBA" id="ARBA00023194"/>
    </source>
</evidence>
<dbReference type="Pfam" id="PF00550">
    <property type="entry name" value="PP-binding"/>
    <property type="match status" value="1"/>
</dbReference>
<dbReference type="GO" id="GO:0006633">
    <property type="term" value="P:fatty acid biosynthetic process"/>
    <property type="evidence" value="ECO:0007669"/>
    <property type="project" value="InterPro"/>
</dbReference>
<dbReference type="Pfam" id="PF02801">
    <property type="entry name" value="Ketoacyl-synt_C"/>
    <property type="match status" value="1"/>
</dbReference>
<dbReference type="SUPFAM" id="SSF52151">
    <property type="entry name" value="FabD/lysophospholipase-like"/>
    <property type="match status" value="1"/>
</dbReference>
<dbReference type="GO" id="GO:0004312">
    <property type="term" value="F:fatty acid synthase activity"/>
    <property type="evidence" value="ECO:0007669"/>
    <property type="project" value="TreeGrafter"/>
</dbReference>
<feature type="region of interest" description="C-terminal hotdog fold" evidence="9">
    <location>
        <begin position="1043"/>
        <end position="1177"/>
    </location>
</feature>
<dbReference type="Pfam" id="PF16197">
    <property type="entry name" value="KAsynt_C_assoc"/>
    <property type="match status" value="1"/>
</dbReference>
<evidence type="ECO:0000256" key="5">
    <source>
        <dbReference type="ARBA" id="ARBA00022679"/>
    </source>
</evidence>
<comment type="cofactor">
    <cofactor evidence="1">
        <name>pantetheine 4'-phosphate</name>
        <dbReference type="ChEBI" id="CHEBI:47942"/>
    </cofactor>
</comment>
<sequence>MADEDKLRDYLKRVTAELHQTRQRLAKAAEPVAVVAIGCRYPGGVRSAEELWRLVEGGTDAMTAFPEDRGWPAELYDPDPDRPGTSYTRQGGFLEDAALFDAAFFGISPREVLAMDPQHRLLLEVAWETIERAGIPAPSLRGSRTGVFVGVMYGDYGGRLLSRVPEELEPYLGTGSAYSVASGRVAYTFGFEGPAISVDTACSSSLVALHLAAQSLRRGECDLALAGGATVMASPTTLVEFSRQRGLAADGRVKAFAAAADGTAMAEGAGLLLLERLSDARRHGHPIVAVLRGSAVNQDGASSQLSAPNGPSQQRVIRAALADAGLTVEDVDAVEAHGTGTRLGDPIEAQALLATYGRRSGHPLLLGSVKSNIGHTQAAAGVAGVIKMIEALREGRLPASLNIDAPTPHVDWSSGAVRLLDRLTDWPQVDRPRRAAVSSFGISGTNAHVILEQAPPAPERPAAPDVPLFTVSARSAEALADQVDALRAHLAGRPDLDLGQVAAALATGRTHHPHRVAFVAEGRDDLLARLAAEPAATGVAPSRVRPVFVFPGQGSQWPGMADGLLDADPAFTEAARACDEALGVHLGWSVLDVLRGAPDAPAMDRVDVIQPVLFTMMVSLAATWRSYGVEPAAVVGHSQGEIAAAYVAGGLSLPDAARVVALRSKAWLKLAGDGGMAAVSQSADLVRARLERWGDRLSVAAVNSPATTAVTGYPDALAELVAELTADGVQAKLIPGIDTAGHSAQVEVFEEHLLDVLAPVAPLDSAVPFYSTVTGGLLSTAELTAPYWYRNMREPVAFEAATRALLEDGHNLFIEVGPHPLLSGSIQETDAGGQAATAHTLRRNHGGAAQLWTALGQAHAHGAELDWARIFPDGGVADLPTYRFQRSAYWLRAPELADAQGLGLDPAGHALLTAATSLPDHGRLWTGRLSAQSHPWLTEHAVHGHAVLPGTAYLDLLLHVGGELGAGRIADLTLESPLVLPARGALQVQVSVSPADEQGRFECVIGSRPEDAGPAAPWTRHGVALLEPGSEAAAAGAWPPPGVEPVDVSDLYDRLEAVGLRYGPVFRGLHAAWRGDSVVHAEVALPDGTDVGGFGLHPALLDAALHAIALLDPELSVRLPFAWTGVELHSVGATRLRVRLEPLGRDEVTLTVTDTSGEVVATIESLVLRPVDPARLASGQAGQHNALFRLAWTPVTGTSTRGQVAVVGGPPELAEALGVAAFPDLAALGTAIEAGAMVPATIALPLIGSSTDVVDAAHAAVQEALRLVREWLDDDRLAAARLAVVTSGAVSTHDGEAPADLAGAAVWGFGRVAQAENPGRVTLVDLDPTAEDGGLDLLGDALACGEEQVAVRGGLLAARLVRATAEPPLPLPGHDAWRLEASRRGDLDTLDVIDNPAATRPLEPGEVRIAVRASGVNFRDVLVTLGMVPGQEVIGSEAAGIVTETGSAVEGVAVGDAVMGLFSGAFGAAAVADHRLVCPIPAGWTFAQAAATPVAFLTAYYGLKHLAGIRQGQKVLIHTATGGVGLAALQLARHWGADVYATASAPKQHHLRRLGLPAERIADSRSLEFEERFRDQGIEVVLNSLSGEFVDASLRLLAEGGFFLEMGKTDIRRPEEYPGISYLPFNLDQEGPDLVGQMLGELGALFESGALTAPPVAAWEMGRAPEALRHLGRAKHVGKIVLAARPRLDPDGVVLITGGTGTLGRLVADHLTSTYGMRHILPISRSGGEGAVACDITDRQSLKELLASLDRPLTAVIHCAATLADATIPNLTPDDVESVLRPKIDGAWHLHELAGDVAAFVLFSSVAGVVGNPGQANYAAGNAFLDALAAHRHARGLPATSIAWGLWEQASALTGRLDQVQHGRLAQAGFLPMPTEQALALLDAALTCGSGTAVAAAMDPGALRRLADAGSLPSILRGLVQGSARRQAATGATAAASQWAQRLGPLSVPEREAQLVDLVRGQAAAVLGHTDAALVGENLAFKDAGFDSLTAVELRNRLGTALALRLPATAIFDHPSPRQLAAFLAAELLPQTGDPLLAEVDRLEAAVLAHPGAHPKVATRLRDLLFKLTRQDGGTDLASKIDEASDDEIFDFIDNEL</sequence>
<keyword evidence="3" id="KW-0596">Phosphopantetheine</keyword>
<dbReference type="InterPro" id="IPR049552">
    <property type="entry name" value="PKS_DH_N"/>
</dbReference>